<dbReference type="EMBL" id="BAAANC010000004">
    <property type="protein sequence ID" value="GAA1554416.1"/>
    <property type="molecule type" value="Genomic_DNA"/>
</dbReference>
<dbReference type="RefSeq" id="WP_344181735.1">
    <property type="nucleotide sequence ID" value="NZ_BAAANC010000004.1"/>
</dbReference>
<dbReference type="Pfam" id="PF19801">
    <property type="entry name" value="DUF6284"/>
    <property type="match status" value="1"/>
</dbReference>
<gene>
    <name evidence="1" type="ORF">GCM10009741_68620</name>
</gene>
<accession>A0ABN2C8V5</accession>
<dbReference type="InterPro" id="IPR046251">
    <property type="entry name" value="DUF6284"/>
</dbReference>
<evidence type="ECO:0000313" key="1">
    <source>
        <dbReference type="EMBL" id="GAA1554416.1"/>
    </source>
</evidence>
<evidence type="ECO:0008006" key="3">
    <source>
        <dbReference type="Google" id="ProtNLM"/>
    </source>
</evidence>
<comment type="caution">
    <text evidence="1">The sequence shown here is derived from an EMBL/GenBank/DDBJ whole genome shotgun (WGS) entry which is preliminary data.</text>
</comment>
<name>A0ABN2C8V5_9ACTN</name>
<keyword evidence="2" id="KW-1185">Reference proteome</keyword>
<proteinExistence type="predicted"/>
<reference evidence="1 2" key="1">
    <citation type="journal article" date="2019" name="Int. J. Syst. Evol. Microbiol.">
        <title>The Global Catalogue of Microorganisms (GCM) 10K type strain sequencing project: providing services to taxonomists for standard genome sequencing and annotation.</title>
        <authorList>
            <consortium name="The Broad Institute Genomics Platform"/>
            <consortium name="The Broad Institute Genome Sequencing Center for Infectious Disease"/>
            <person name="Wu L."/>
            <person name="Ma J."/>
        </authorList>
    </citation>
    <scope>NUCLEOTIDE SEQUENCE [LARGE SCALE GENOMIC DNA]</scope>
    <source>
        <strain evidence="1 2">JCM 14303</strain>
    </source>
</reference>
<sequence>MNIIHLQAVPNDEPSAADLAAIDAEWPVIAAELDVLDAEIALITAGPAASALDRRRVRRAERRALAARRELTADQVEDGAA</sequence>
<evidence type="ECO:0000313" key="2">
    <source>
        <dbReference type="Proteomes" id="UP001500363"/>
    </source>
</evidence>
<organism evidence="1 2">
    <name type="scientific">Kribbella lupini</name>
    <dbReference type="NCBI Taxonomy" id="291602"/>
    <lineage>
        <taxon>Bacteria</taxon>
        <taxon>Bacillati</taxon>
        <taxon>Actinomycetota</taxon>
        <taxon>Actinomycetes</taxon>
        <taxon>Propionibacteriales</taxon>
        <taxon>Kribbellaceae</taxon>
        <taxon>Kribbella</taxon>
    </lineage>
</organism>
<protein>
    <recommendedName>
        <fullName evidence="3">HNH endonuclease</fullName>
    </recommendedName>
</protein>
<dbReference type="Proteomes" id="UP001500363">
    <property type="component" value="Unassembled WGS sequence"/>
</dbReference>